<proteinExistence type="predicted"/>
<dbReference type="AlphaFoldDB" id="A0A3L7JDP2"/>
<accession>A0A3L7JDP2</accession>
<reference evidence="1 2" key="1">
    <citation type="submission" date="2018-10" db="EMBL/GenBank/DDBJ databases">
        <title>Notoacmeibacter sp. M2BS9Y-3-1, whole genome shotgun sequence.</title>
        <authorList>
            <person name="Tuo L."/>
        </authorList>
    </citation>
    <scope>NUCLEOTIDE SEQUENCE [LARGE SCALE GENOMIC DNA]</scope>
    <source>
        <strain evidence="1 2">M2BS9Y-3-1</strain>
    </source>
</reference>
<organism evidence="1 2">
    <name type="scientific">Notoacmeibacter ruber</name>
    <dbReference type="NCBI Taxonomy" id="2670375"/>
    <lineage>
        <taxon>Bacteria</taxon>
        <taxon>Pseudomonadati</taxon>
        <taxon>Pseudomonadota</taxon>
        <taxon>Alphaproteobacteria</taxon>
        <taxon>Hyphomicrobiales</taxon>
        <taxon>Notoacmeibacteraceae</taxon>
        <taxon>Notoacmeibacter</taxon>
    </lineage>
</organism>
<evidence type="ECO:0008006" key="3">
    <source>
        <dbReference type="Google" id="ProtNLM"/>
    </source>
</evidence>
<dbReference type="EMBL" id="RCWN01000001">
    <property type="protein sequence ID" value="RLQ88908.1"/>
    <property type="molecule type" value="Genomic_DNA"/>
</dbReference>
<protein>
    <recommendedName>
        <fullName evidence="3">DUF2190 domain-containing protein</fullName>
    </recommendedName>
</protein>
<comment type="caution">
    <text evidence="1">The sequence shown here is derived from an EMBL/GenBank/DDBJ whole genome shotgun (WGS) entry which is preliminary data.</text>
</comment>
<evidence type="ECO:0000313" key="2">
    <source>
        <dbReference type="Proteomes" id="UP000281094"/>
    </source>
</evidence>
<gene>
    <name evidence="1" type="ORF">D8780_12405</name>
</gene>
<evidence type="ECO:0000313" key="1">
    <source>
        <dbReference type="EMBL" id="RLQ88908.1"/>
    </source>
</evidence>
<name>A0A3L7JDP2_9HYPH</name>
<keyword evidence="2" id="KW-1185">Reference proteome</keyword>
<dbReference type="Proteomes" id="UP000281094">
    <property type="component" value="Unassembled WGS sequence"/>
</dbReference>
<sequence>MSYALNRDIRSFPALTALTGYRIAAAAATLGALRDASAPSDSLVGVIERVGAEPGQMGDVTVAGETEVEAGGDLDFNDPITADADGRAVKAVAGAAGSTVHIIGWMRSPEAVAGDIVRIHVSPSIIVTPAA</sequence>
<dbReference type="RefSeq" id="WP_121645876.1">
    <property type="nucleotide sequence ID" value="NZ_RCWN01000001.1"/>
</dbReference>